<reference evidence="2" key="1">
    <citation type="submission" date="2025-02" db="EMBL/GenBank/DDBJ databases">
        <authorList>
            <consortium name="NCBI Genome Project"/>
        </authorList>
    </citation>
    <scope>NUCLEOTIDE SEQUENCE</scope>
</reference>
<organism evidence="2">
    <name type="scientific">Aspergillus niger</name>
    <dbReference type="NCBI Taxonomy" id="5061"/>
    <lineage>
        <taxon>Eukaryota</taxon>
        <taxon>Fungi</taxon>
        <taxon>Dikarya</taxon>
        <taxon>Ascomycota</taxon>
        <taxon>Pezizomycotina</taxon>
        <taxon>Eurotiomycetes</taxon>
        <taxon>Eurotiomycetidae</taxon>
        <taxon>Eurotiales</taxon>
        <taxon>Aspergillaceae</taxon>
        <taxon>Aspergillus</taxon>
        <taxon>Aspergillus subgen. Circumdati</taxon>
    </lineage>
</organism>
<gene>
    <name evidence="2" type="ORF">An14g01650</name>
</gene>
<evidence type="ECO:0000256" key="1">
    <source>
        <dbReference type="SAM" id="MobiDB-lite"/>
    </source>
</evidence>
<accession>A0AAJ8BVH3</accession>
<evidence type="ECO:0000313" key="2">
    <source>
        <dbReference type="RefSeq" id="XP_059604599.1"/>
    </source>
</evidence>
<feature type="region of interest" description="Disordered" evidence="1">
    <location>
        <begin position="77"/>
        <end position="104"/>
    </location>
</feature>
<sequence length="104" mass="11555">MSGGGQVSVFVVMRPHRHRQGSEVHASIGRLRSHALSSPFTWRRTFSACSTRTLKMREMLGPSSFDNNRMPIGVQADTRKLSKKPHEGKMGQAADSDDMAALMR</sequence>
<name>A0AAJ8BVH3_ASPNG</name>
<dbReference type="RefSeq" id="XP_059604599.1">
    <property type="nucleotide sequence ID" value="XM_059744077.1"/>
</dbReference>
<dbReference type="KEGG" id="ang:An14g01650"/>
<dbReference type="AlphaFoldDB" id="A0AAJ8BVH3"/>
<feature type="compositionally biased region" description="Basic and acidic residues" evidence="1">
    <location>
        <begin position="77"/>
        <end position="89"/>
    </location>
</feature>
<proteinExistence type="predicted"/>
<protein>
    <submittedName>
        <fullName evidence="2">Uncharacterized protein</fullName>
    </submittedName>
</protein>
<dbReference type="VEuPathDB" id="FungiDB:An14g01650"/>
<reference evidence="2" key="2">
    <citation type="submission" date="2025-08" db="UniProtKB">
        <authorList>
            <consortium name="RefSeq"/>
        </authorList>
    </citation>
    <scope>IDENTIFICATION</scope>
</reference>
<dbReference type="GeneID" id="84592916"/>